<evidence type="ECO:0000256" key="7">
    <source>
        <dbReference type="RuleBase" id="RU004070"/>
    </source>
</evidence>
<dbReference type="Pfam" id="PF17855">
    <property type="entry name" value="MCM_lid"/>
    <property type="match status" value="1"/>
</dbReference>
<dbReference type="InterPro" id="IPR041562">
    <property type="entry name" value="MCM_lid"/>
</dbReference>
<dbReference type="PRINTS" id="PR01657">
    <property type="entry name" value="MCMFAMILY"/>
</dbReference>
<evidence type="ECO:0000256" key="6">
    <source>
        <dbReference type="ARBA" id="ARBA00023242"/>
    </source>
</evidence>
<dbReference type="GO" id="GO:0003697">
    <property type="term" value="F:single-stranded DNA binding"/>
    <property type="evidence" value="ECO:0007669"/>
    <property type="project" value="TreeGrafter"/>
</dbReference>
<dbReference type="GO" id="GO:0006310">
    <property type="term" value="P:DNA recombination"/>
    <property type="evidence" value="ECO:0007669"/>
    <property type="project" value="UniProtKB-ARBA"/>
</dbReference>
<dbReference type="Proteomes" id="UP001150925">
    <property type="component" value="Unassembled WGS sequence"/>
</dbReference>
<keyword evidence="9" id="KW-0378">Hydrolase</keyword>
<evidence type="ECO:0000256" key="5">
    <source>
        <dbReference type="ARBA" id="ARBA00023125"/>
    </source>
</evidence>
<evidence type="ECO:0000313" key="10">
    <source>
        <dbReference type="Proteomes" id="UP001150925"/>
    </source>
</evidence>
<evidence type="ECO:0000256" key="1">
    <source>
        <dbReference type="ARBA" id="ARBA00004123"/>
    </source>
</evidence>
<evidence type="ECO:0000256" key="2">
    <source>
        <dbReference type="ARBA" id="ARBA00008010"/>
    </source>
</evidence>
<dbReference type="GO" id="GO:0017116">
    <property type="term" value="F:single-stranded DNA helicase activity"/>
    <property type="evidence" value="ECO:0007669"/>
    <property type="project" value="TreeGrafter"/>
</dbReference>
<keyword evidence="10" id="KW-1185">Reference proteome</keyword>
<dbReference type="Pfam" id="PF25051">
    <property type="entry name" value="WHD_MCM8"/>
    <property type="match status" value="1"/>
</dbReference>
<keyword evidence="4 7" id="KW-0067">ATP-binding</keyword>
<name>A0A9W8E6A2_9FUNG</name>
<dbReference type="CDD" id="cd22247">
    <property type="entry name" value="MCM8_WHD"/>
    <property type="match status" value="1"/>
</dbReference>
<dbReference type="EMBL" id="JANBPY010001382">
    <property type="protein sequence ID" value="KAJ1960277.1"/>
    <property type="molecule type" value="Genomic_DNA"/>
</dbReference>
<dbReference type="InterPro" id="IPR056875">
    <property type="entry name" value="MCM8/REC_WHD"/>
</dbReference>
<proteinExistence type="inferred from homology"/>
<dbReference type="GO" id="GO:0005634">
    <property type="term" value="C:nucleus"/>
    <property type="evidence" value="ECO:0007669"/>
    <property type="project" value="UniProtKB-SubCell"/>
</dbReference>
<dbReference type="SUPFAM" id="SSF52540">
    <property type="entry name" value="P-loop containing nucleoside triphosphate hydrolases"/>
    <property type="match status" value="1"/>
</dbReference>
<comment type="caution">
    <text evidence="9">The sequence shown here is derived from an EMBL/GenBank/DDBJ whole genome shotgun (WGS) entry which is preliminary data.</text>
</comment>
<sequence>MSSDHDALLEAMEQQSISIAKAGIVCNLPARTSVIAAANPVGGHYNKAKTVSENLKMNSALLSRFDLIFIMLDKPDALRDQFLSEHVMLMHTGNDPLKDQALLSQRSQLQATSDVMREQGTTSPLLDKIMMRPDESLDLVPPPLLRKYIAYARKYVQPRLSKDATEVLQEFYLKLRTNRQSVDSTPITTRQLESLIRLAEARARIELREHVTKEDATDVIHLMKYSLFEAFEDEIGDMDFSRSQMGTGMSKRGEPKRFVAHLQRLADESYNNIFTYQQLYQAAQNINLQYGGDFHDFIDSLNNQSYLLKVRPRVYRLTTGNM</sequence>
<evidence type="ECO:0000256" key="4">
    <source>
        <dbReference type="ARBA" id="ARBA00022840"/>
    </source>
</evidence>
<evidence type="ECO:0000259" key="8">
    <source>
        <dbReference type="PROSITE" id="PS50051"/>
    </source>
</evidence>
<dbReference type="EC" id="3.6.4.12" evidence="9"/>
<dbReference type="Pfam" id="PF00493">
    <property type="entry name" value="MCM"/>
    <property type="match status" value="1"/>
</dbReference>
<keyword evidence="6" id="KW-0539">Nucleus</keyword>
<comment type="subcellular location">
    <subcellularLocation>
        <location evidence="1">Nucleus</location>
    </subcellularLocation>
</comment>
<gene>
    <name evidence="9" type="primary">MCM8</name>
    <name evidence="9" type="ORF">IWQ62_004291</name>
</gene>
<reference evidence="9" key="1">
    <citation type="submission" date="2022-07" db="EMBL/GenBank/DDBJ databases">
        <title>Phylogenomic reconstructions and comparative analyses of Kickxellomycotina fungi.</title>
        <authorList>
            <person name="Reynolds N.K."/>
            <person name="Stajich J.E."/>
            <person name="Barry K."/>
            <person name="Grigoriev I.V."/>
            <person name="Crous P."/>
            <person name="Smith M.E."/>
        </authorList>
    </citation>
    <scope>NUCLEOTIDE SEQUENCE</scope>
    <source>
        <strain evidence="9">RSA 1196</strain>
    </source>
</reference>
<dbReference type="PANTHER" id="PTHR11630">
    <property type="entry name" value="DNA REPLICATION LICENSING FACTOR MCM FAMILY MEMBER"/>
    <property type="match status" value="1"/>
</dbReference>
<evidence type="ECO:0000313" key="9">
    <source>
        <dbReference type="EMBL" id="KAJ1960277.1"/>
    </source>
</evidence>
<dbReference type="PANTHER" id="PTHR11630:SF47">
    <property type="entry name" value="DNA HELICASE MCM8"/>
    <property type="match status" value="1"/>
</dbReference>
<dbReference type="GO" id="GO:0042555">
    <property type="term" value="C:MCM complex"/>
    <property type="evidence" value="ECO:0007669"/>
    <property type="project" value="TreeGrafter"/>
</dbReference>
<evidence type="ECO:0000256" key="3">
    <source>
        <dbReference type="ARBA" id="ARBA00022741"/>
    </source>
</evidence>
<dbReference type="InterPro" id="IPR001208">
    <property type="entry name" value="MCM_dom"/>
</dbReference>
<protein>
    <submittedName>
        <fullName evidence="9">DNA replication licensing factor mcm8</fullName>
        <ecNumber evidence="9">3.6.4.12</ecNumber>
    </submittedName>
</protein>
<dbReference type="Gene3D" id="3.40.50.300">
    <property type="entry name" value="P-loop containing nucleotide triphosphate hydrolases"/>
    <property type="match status" value="1"/>
</dbReference>
<comment type="similarity">
    <text evidence="2 7">Belongs to the MCM family.</text>
</comment>
<organism evidence="9 10">
    <name type="scientific">Dispira parvispora</name>
    <dbReference type="NCBI Taxonomy" id="1520584"/>
    <lineage>
        <taxon>Eukaryota</taxon>
        <taxon>Fungi</taxon>
        <taxon>Fungi incertae sedis</taxon>
        <taxon>Zoopagomycota</taxon>
        <taxon>Kickxellomycotina</taxon>
        <taxon>Dimargaritomycetes</taxon>
        <taxon>Dimargaritales</taxon>
        <taxon>Dimargaritaceae</taxon>
        <taxon>Dispira</taxon>
    </lineage>
</organism>
<dbReference type="GO" id="GO:0016787">
    <property type="term" value="F:hydrolase activity"/>
    <property type="evidence" value="ECO:0007669"/>
    <property type="project" value="UniProtKB-KW"/>
</dbReference>
<dbReference type="OrthoDB" id="7462577at2759"/>
<keyword evidence="3 7" id="KW-0547">Nucleotide-binding</keyword>
<accession>A0A9W8E6A2</accession>
<dbReference type="AlphaFoldDB" id="A0A9W8E6A2"/>
<dbReference type="InterPro" id="IPR027417">
    <property type="entry name" value="P-loop_NTPase"/>
</dbReference>
<dbReference type="SMART" id="SM00350">
    <property type="entry name" value="MCM"/>
    <property type="match status" value="1"/>
</dbReference>
<dbReference type="PROSITE" id="PS50051">
    <property type="entry name" value="MCM_2"/>
    <property type="match status" value="1"/>
</dbReference>
<dbReference type="InterPro" id="IPR031327">
    <property type="entry name" value="MCM"/>
</dbReference>
<keyword evidence="5 7" id="KW-0238">DNA-binding</keyword>
<dbReference type="GO" id="GO:0005524">
    <property type="term" value="F:ATP binding"/>
    <property type="evidence" value="ECO:0007669"/>
    <property type="project" value="UniProtKB-KW"/>
</dbReference>
<feature type="domain" description="MCM C-terminal AAA(+) ATPase" evidence="8">
    <location>
        <begin position="1"/>
        <end position="87"/>
    </location>
</feature>